<keyword evidence="10" id="KW-1185">Reference proteome</keyword>
<proteinExistence type="inferred from homology"/>
<dbReference type="InterPro" id="IPR003593">
    <property type="entry name" value="AAA+_ATPase"/>
</dbReference>
<dbReference type="Pfam" id="PF08352">
    <property type="entry name" value="oligo_HPY"/>
    <property type="match status" value="1"/>
</dbReference>
<dbReference type="Proteomes" id="UP000192917">
    <property type="component" value="Unassembled WGS sequence"/>
</dbReference>
<dbReference type="STRING" id="560819.SAMN05428998_108115"/>
<protein>
    <submittedName>
        <fullName evidence="9">Peptide/nickel transport system ATP-binding protein/peptide/nickel transport system ATP-binding protein</fullName>
    </submittedName>
</protein>
<evidence type="ECO:0000313" key="10">
    <source>
        <dbReference type="Proteomes" id="UP000192917"/>
    </source>
</evidence>
<dbReference type="Pfam" id="PF00005">
    <property type="entry name" value="ABC_tran"/>
    <property type="match status" value="1"/>
</dbReference>
<dbReference type="PANTHER" id="PTHR43297:SF2">
    <property type="entry name" value="DIPEPTIDE TRANSPORT ATP-BINDING PROTEIN DPPD"/>
    <property type="match status" value="1"/>
</dbReference>
<dbReference type="Gene3D" id="3.40.50.300">
    <property type="entry name" value="P-loop containing nucleotide triphosphate hydrolases"/>
    <property type="match status" value="1"/>
</dbReference>
<evidence type="ECO:0000256" key="6">
    <source>
        <dbReference type="ARBA" id="ARBA00022840"/>
    </source>
</evidence>
<keyword evidence="6 9" id="KW-0067">ATP-binding</keyword>
<keyword evidence="3" id="KW-0813">Transport</keyword>
<evidence type="ECO:0000259" key="8">
    <source>
        <dbReference type="PROSITE" id="PS50893"/>
    </source>
</evidence>
<dbReference type="GO" id="GO:0005886">
    <property type="term" value="C:plasma membrane"/>
    <property type="evidence" value="ECO:0007669"/>
    <property type="project" value="UniProtKB-SubCell"/>
</dbReference>
<dbReference type="InterPro" id="IPR050388">
    <property type="entry name" value="ABC_Ni/Peptide_Import"/>
</dbReference>
<dbReference type="EMBL" id="FWZX01000008">
    <property type="protein sequence ID" value="SMF25012.1"/>
    <property type="molecule type" value="Genomic_DNA"/>
</dbReference>
<dbReference type="NCBIfam" id="TIGR01727">
    <property type="entry name" value="oligo_HPY"/>
    <property type="match status" value="1"/>
</dbReference>
<dbReference type="PANTHER" id="PTHR43297">
    <property type="entry name" value="OLIGOPEPTIDE TRANSPORT ATP-BINDING PROTEIN APPD"/>
    <property type="match status" value="1"/>
</dbReference>
<sequence length="326" mass="33814">MPDAAPAAFPAPAAPAVVSPVLAVRDLSVAVGEGLAVDGLDLSLAAGETHCLVGESGCGKSLTCLALMGLLPAGARCRSAGLTIDGRDWAYRQGRPPPGLAMIYQDATASLDPVMTVGRQIAEALPPDLPARARRREAEALIAQVGLSNPRARFGAYPHELSGGMNQRIAIAMALAGRPRVLLADEPTTALDVTVQAQILDLLLAVQNSTGAALLFVTHDLGVVAQIADRVSVMYCGSIVERAPVATLFAAPRHPYTRGLIDSLPQISRPAARLASIPGRVPAIGARPPGCRFRPRCDRALARCGREAPVLDGTGPRGAVACFNPT</sequence>
<dbReference type="GO" id="GO:0015833">
    <property type="term" value="P:peptide transport"/>
    <property type="evidence" value="ECO:0007669"/>
    <property type="project" value="InterPro"/>
</dbReference>
<dbReference type="GO" id="GO:0016887">
    <property type="term" value="F:ATP hydrolysis activity"/>
    <property type="evidence" value="ECO:0007669"/>
    <property type="project" value="InterPro"/>
</dbReference>
<dbReference type="GO" id="GO:0055085">
    <property type="term" value="P:transmembrane transport"/>
    <property type="evidence" value="ECO:0007669"/>
    <property type="project" value="UniProtKB-ARBA"/>
</dbReference>
<evidence type="ECO:0000256" key="1">
    <source>
        <dbReference type="ARBA" id="ARBA00004417"/>
    </source>
</evidence>
<keyword evidence="5" id="KW-0547">Nucleotide-binding</keyword>
<dbReference type="InterPro" id="IPR013563">
    <property type="entry name" value="Oligopep_ABC_C"/>
</dbReference>
<dbReference type="FunFam" id="3.40.50.300:FF:000016">
    <property type="entry name" value="Oligopeptide ABC transporter ATP-binding component"/>
    <property type="match status" value="1"/>
</dbReference>
<organism evidence="9 10">
    <name type="scientific">Tistlia consotensis USBA 355</name>
    <dbReference type="NCBI Taxonomy" id="560819"/>
    <lineage>
        <taxon>Bacteria</taxon>
        <taxon>Pseudomonadati</taxon>
        <taxon>Pseudomonadota</taxon>
        <taxon>Alphaproteobacteria</taxon>
        <taxon>Rhodospirillales</taxon>
        <taxon>Rhodovibrionaceae</taxon>
        <taxon>Tistlia</taxon>
    </lineage>
</organism>
<evidence type="ECO:0000256" key="5">
    <source>
        <dbReference type="ARBA" id="ARBA00022741"/>
    </source>
</evidence>
<gene>
    <name evidence="9" type="ORF">SAMN05428998_108115</name>
</gene>
<dbReference type="AlphaFoldDB" id="A0A1Y6BRC2"/>
<evidence type="ECO:0000256" key="4">
    <source>
        <dbReference type="ARBA" id="ARBA00022475"/>
    </source>
</evidence>
<evidence type="ECO:0000256" key="3">
    <source>
        <dbReference type="ARBA" id="ARBA00022448"/>
    </source>
</evidence>
<keyword evidence="4" id="KW-1003">Cell membrane</keyword>
<dbReference type="GO" id="GO:0005524">
    <property type="term" value="F:ATP binding"/>
    <property type="evidence" value="ECO:0007669"/>
    <property type="project" value="UniProtKB-KW"/>
</dbReference>
<evidence type="ECO:0000256" key="7">
    <source>
        <dbReference type="ARBA" id="ARBA00023136"/>
    </source>
</evidence>
<dbReference type="RefSeq" id="WP_235017111.1">
    <property type="nucleotide sequence ID" value="NZ_FWZX01000008.1"/>
</dbReference>
<evidence type="ECO:0000256" key="2">
    <source>
        <dbReference type="ARBA" id="ARBA00005417"/>
    </source>
</evidence>
<name>A0A1Y6BRC2_9PROT</name>
<dbReference type="CDD" id="cd03257">
    <property type="entry name" value="ABC_NikE_OppD_transporters"/>
    <property type="match status" value="1"/>
</dbReference>
<comment type="subcellular location">
    <subcellularLocation>
        <location evidence="1">Cell inner membrane</location>
        <topology evidence="1">Peripheral membrane protein</topology>
    </subcellularLocation>
</comment>
<evidence type="ECO:0000313" key="9">
    <source>
        <dbReference type="EMBL" id="SMF25012.1"/>
    </source>
</evidence>
<comment type="similarity">
    <text evidence="2">Belongs to the ABC transporter superfamily.</text>
</comment>
<accession>A0A1Y6BRC2</accession>
<dbReference type="SMART" id="SM00382">
    <property type="entry name" value="AAA"/>
    <property type="match status" value="1"/>
</dbReference>
<dbReference type="SUPFAM" id="SSF52540">
    <property type="entry name" value="P-loop containing nucleoside triphosphate hydrolases"/>
    <property type="match status" value="1"/>
</dbReference>
<reference evidence="9 10" key="1">
    <citation type="submission" date="2017-04" db="EMBL/GenBank/DDBJ databases">
        <authorList>
            <person name="Afonso C.L."/>
            <person name="Miller P.J."/>
            <person name="Scott M.A."/>
            <person name="Spackman E."/>
            <person name="Goraichik I."/>
            <person name="Dimitrov K.M."/>
            <person name="Suarez D.L."/>
            <person name="Swayne D.E."/>
        </authorList>
    </citation>
    <scope>NUCLEOTIDE SEQUENCE [LARGE SCALE GENOMIC DNA]</scope>
    <source>
        <strain evidence="9 10">USBA 355</strain>
    </source>
</reference>
<dbReference type="InterPro" id="IPR003439">
    <property type="entry name" value="ABC_transporter-like_ATP-bd"/>
</dbReference>
<keyword evidence="7" id="KW-0472">Membrane</keyword>
<dbReference type="InterPro" id="IPR027417">
    <property type="entry name" value="P-loop_NTPase"/>
</dbReference>
<dbReference type="PROSITE" id="PS50893">
    <property type="entry name" value="ABC_TRANSPORTER_2"/>
    <property type="match status" value="1"/>
</dbReference>
<feature type="domain" description="ABC transporter" evidence="8">
    <location>
        <begin position="22"/>
        <end position="261"/>
    </location>
</feature>